<protein>
    <submittedName>
        <fullName evidence="1">VOC family protein</fullName>
    </submittedName>
</protein>
<evidence type="ECO:0000313" key="2">
    <source>
        <dbReference type="Proteomes" id="UP001171902"/>
    </source>
</evidence>
<name>A0ABT7YL97_9ACTN</name>
<dbReference type="RefSeq" id="WP_289957198.1">
    <property type="nucleotide sequence ID" value="NZ_JAUEMJ010000002.1"/>
</dbReference>
<keyword evidence="2" id="KW-1185">Reference proteome</keyword>
<dbReference type="SUPFAM" id="SSF54593">
    <property type="entry name" value="Glyoxalase/Bleomycin resistance protein/Dihydroxybiphenyl dioxygenase"/>
    <property type="match status" value="1"/>
</dbReference>
<sequence length="210" mass="21948">MVFATRDAEQTAIRLDQAGVRHGGARALQRPVTTAEGTELAPIKFLEISDDDPAAPPNMVPEGRVGAAEDAPHELLDAQTGLAHPNGATGLTECVLCVGDSDLQAAGERYERYLGLPASLDRSTSSFTLDSSRLTLTTPDGLAALLPGERPLTAPGISAYTVEVADLAAAEAHLRAQNVEFGRSADGRPFIPAKAAFGTALVFQQSQETA</sequence>
<comment type="caution">
    <text evidence="1">The sequence shown here is derived from an EMBL/GenBank/DDBJ whole genome shotgun (WGS) entry which is preliminary data.</text>
</comment>
<dbReference type="InterPro" id="IPR029068">
    <property type="entry name" value="Glyas_Bleomycin-R_OHBP_Dase"/>
</dbReference>
<evidence type="ECO:0000313" key="1">
    <source>
        <dbReference type="EMBL" id="MDN3239410.1"/>
    </source>
</evidence>
<organism evidence="1 2">
    <name type="scientific">Glycomyces tritici</name>
    <dbReference type="NCBI Taxonomy" id="2665176"/>
    <lineage>
        <taxon>Bacteria</taxon>
        <taxon>Bacillati</taxon>
        <taxon>Actinomycetota</taxon>
        <taxon>Actinomycetes</taxon>
        <taxon>Glycomycetales</taxon>
        <taxon>Glycomycetaceae</taxon>
        <taxon>Glycomyces</taxon>
    </lineage>
</organism>
<reference evidence="1" key="1">
    <citation type="submission" date="2023-06" db="EMBL/GenBank/DDBJ databases">
        <title>Gycomyces niveus sp.nov., a novel actinomycete isolated from soil in Shouguang.</title>
        <authorList>
            <person name="Yang X."/>
            <person name="Zhao J."/>
        </authorList>
    </citation>
    <scope>NUCLEOTIDE SEQUENCE</scope>
    <source>
        <strain evidence="1">NEAU C2</strain>
    </source>
</reference>
<gene>
    <name evidence="1" type="ORF">QWI33_06715</name>
</gene>
<dbReference type="Proteomes" id="UP001171902">
    <property type="component" value="Unassembled WGS sequence"/>
</dbReference>
<proteinExistence type="predicted"/>
<accession>A0ABT7YL97</accession>
<dbReference type="Gene3D" id="3.10.180.10">
    <property type="entry name" value="2,3-Dihydroxybiphenyl 1,2-Dioxygenase, domain 1"/>
    <property type="match status" value="1"/>
</dbReference>
<dbReference type="EMBL" id="JAUEMJ010000002">
    <property type="protein sequence ID" value="MDN3239410.1"/>
    <property type="molecule type" value="Genomic_DNA"/>
</dbReference>